<evidence type="ECO:0000256" key="4">
    <source>
        <dbReference type="ARBA" id="ARBA00023136"/>
    </source>
</evidence>
<dbReference type="Gene3D" id="1.10.1450.10">
    <property type="entry name" value="Tetraspanin"/>
    <property type="match status" value="1"/>
</dbReference>
<dbReference type="GO" id="GO:0016020">
    <property type="term" value="C:membrane"/>
    <property type="evidence" value="ECO:0007669"/>
    <property type="project" value="UniProtKB-SubCell"/>
</dbReference>
<dbReference type="AlphaFoldDB" id="A0A2Z4EM42"/>
<evidence type="ECO:0000256" key="5">
    <source>
        <dbReference type="SAM" id="Phobius"/>
    </source>
</evidence>
<dbReference type="SUPFAM" id="SSF48652">
    <property type="entry name" value="Tetraspanin"/>
    <property type="match status" value="1"/>
</dbReference>
<evidence type="ECO:0000313" key="6">
    <source>
        <dbReference type="EMBL" id="AWV63260.1"/>
    </source>
</evidence>
<protein>
    <submittedName>
        <fullName evidence="6">Tspan1</fullName>
    </submittedName>
</protein>
<feature type="transmembrane region" description="Helical" evidence="5">
    <location>
        <begin position="81"/>
        <end position="103"/>
    </location>
</feature>
<comment type="subcellular location">
    <subcellularLocation>
        <location evidence="1">Membrane</location>
        <topology evidence="1">Multi-pass membrane protein</topology>
    </subcellularLocation>
</comment>
<dbReference type="EMBL" id="MG551539">
    <property type="protein sequence ID" value="AWV63260.1"/>
    <property type="molecule type" value="mRNA"/>
</dbReference>
<keyword evidence="3 5" id="KW-1133">Transmembrane helix</keyword>
<organism evidence="6">
    <name type="scientific">Schmidtea mediterranea</name>
    <name type="common">Freshwater planarian flatworm</name>
    <dbReference type="NCBI Taxonomy" id="79327"/>
    <lineage>
        <taxon>Eukaryota</taxon>
        <taxon>Metazoa</taxon>
        <taxon>Spiralia</taxon>
        <taxon>Lophotrochozoa</taxon>
        <taxon>Platyhelminthes</taxon>
        <taxon>Rhabditophora</taxon>
        <taxon>Seriata</taxon>
        <taxon>Tricladida</taxon>
        <taxon>Continenticola</taxon>
        <taxon>Geoplanoidea</taxon>
        <taxon>Dugesiidae</taxon>
        <taxon>Schmidtea</taxon>
    </lineage>
</organism>
<dbReference type="Pfam" id="PF00335">
    <property type="entry name" value="Tetraspanin"/>
    <property type="match status" value="1"/>
</dbReference>
<evidence type="ECO:0000256" key="2">
    <source>
        <dbReference type="ARBA" id="ARBA00022692"/>
    </source>
</evidence>
<sequence>MGKILKFLLGFINVFNLIIGLFIIFSSSYFIVTLGLSNQIELSSYLVIFTFILLGCGTYIVIYSSLVFHGLRKRNSRYLKTFSALVVLFLILQIGSLSLGILFRKSMIEKLDFLMDDAVTDEIEYKYTKHIRYMDLIQYSLSCCGRISYREYSLNIKDLPKSCCRTFDACNNAVLNATVYDWNTGCMEQIKSGISPTMICLIVLIFVVEILMALLGWLIEFNFISIGKFIHQNARGMNTMMSMH</sequence>
<feature type="transmembrane region" description="Helical" evidence="5">
    <location>
        <begin position="7"/>
        <end position="32"/>
    </location>
</feature>
<name>A0A2Z4EM42_SCHMD</name>
<feature type="transmembrane region" description="Helical" evidence="5">
    <location>
        <begin position="194"/>
        <end position="219"/>
    </location>
</feature>
<accession>A0A2Z4EM42</accession>
<dbReference type="InterPro" id="IPR008952">
    <property type="entry name" value="Tetraspanin_EC2_sf"/>
</dbReference>
<dbReference type="CDD" id="cd03127">
    <property type="entry name" value="tetraspanin_LEL"/>
    <property type="match status" value="1"/>
</dbReference>
<feature type="transmembrane region" description="Helical" evidence="5">
    <location>
        <begin position="44"/>
        <end position="69"/>
    </location>
</feature>
<evidence type="ECO:0000256" key="1">
    <source>
        <dbReference type="ARBA" id="ARBA00004141"/>
    </source>
</evidence>
<proteinExistence type="evidence at transcript level"/>
<evidence type="ECO:0000256" key="3">
    <source>
        <dbReference type="ARBA" id="ARBA00022989"/>
    </source>
</evidence>
<dbReference type="PANTHER" id="PTHR19282">
    <property type="entry name" value="TETRASPANIN"/>
    <property type="match status" value="1"/>
</dbReference>
<keyword evidence="2 5" id="KW-0812">Transmembrane</keyword>
<keyword evidence="4 5" id="KW-0472">Membrane</keyword>
<reference evidence="6" key="1">
    <citation type="journal article" date="2018" name="Cell">
        <title>Prospectively Isolated Tetraspanin+ Neoblasts Are Adult Pluripotent Stem Cells Underlying Planaria Regeneration.</title>
        <authorList>
            <person name="Zeng A."/>
            <person name="Li H."/>
            <person name="Guo L."/>
            <person name="Gao X."/>
            <person name="McKinney S."/>
            <person name="Wang Y."/>
            <person name="Yu Z."/>
            <person name="Park J."/>
            <person name="Semerad C."/>
            <person name="Ross E."/>
            <person name="Cheng L.C."/>
            <person name="Davies E."/>
            <person name="Lei K."/>
            <person name="Wang W."/>
            <person name="Perera A."/>
            <person name="Hall K."/>
            <person name="Peak A."/>
            <person name="Box A."/>
            <person name="Sanchez Alvarado A."/>
        </authorList>
    </citation>
    <scope>NUCLEOTIDE SEQUENCE</scope>
</reference>
<dbReference type="InterPro" id="IPR018499">
    <property type="entry name" value="Tetraspanin/Peripherin"/>
</dbReference>
<dbReference type="SMR" id="A0A2Z4EM42"/>